<protein>
    <submittedName>
        <fullName evidence="2">DUF45 domain-containing protein</fullName>
    </submittedName>
</protein>
<evidence type="ECO:0000313" key="2">
    <source>
        <dbReference type="EMBL" id="MBJ6727171.1"/>
    </source>
</evidence>
<dbReference type="Proteomes" id="UP000636888">
    <property type="component" value="Unassembled WGS sequence"/>
</dbReference>
<dbReference type="AlphaFoldDB" id="A0A8J7M2G7"/>
<dbReference type="Gene3D" id="3.30.2010.10">
    <property type="entry name" value="Metalloproteases ('zincins'), catalytic domain"/>
    <property type="match status" value="1"/>
</dbReference>
<evidence type="ECO:0000313" key="3">
    <source>
        <dbReference type="Proteomes" id="UP000636888"/>
    </source>
</evidence>
<name>A0A8J7M2G7_9BACT</name>
<dbReference type="Pfam" id="PF01863">
    <property type="entry name" value="YgjP-like"/>
    <property type="match status" value="1"/>
</dbReference>
<accession>A0A8J7M2G7</accession>
<dbReference type="EMBL" id="JAEMHM010000020">
    <property type="protein sequence ID" value="MBJ6727171.1"/>
    <property type="molecule type" value="Genomic_DNA"/>
</dbReference>
<keyword evidence="3" id="KW-1185">Reference proteome</keyword>
<organism evidence="2 3">
    <name type="scientific">Geomesophilobacter sediminis</name>
    <dbReference type="NCBI Taxonomy" id="2798584"/>
    <lineage>
        <taxon>Bacteria</taxon>
        <taxon>Pseudomonadati</taxon>
        <taxon>Thermodesulfobacteriota</taxon>
        <taxon>Desulfuromonadia</taxon>
        <taxon>Geobacterales</taxon>
        <taxon>Geobacteraceae</taxon>
        <taxon>Geomesophilobacter</taxon>
    </lineage>
</organism>
<gene>
    <name evidence="2" type="ORF">JFN93_20865</name>
</gene>
<reference evidence="2" key="1">
    <citation type="submission" date="2020-12" db="EMBL/GenBank/DDBJ databases">
        <title>Geomonas sp. Red875, isolated from river sediment.</title>
        <authorList>
            <person name="Xu Z."/>
            <person name="Zhang Z."/>
            <person name="Masuda Y."/>
            <person name="Itoh H."/>
            <person name="Senoo K."/>
        </authorList>
    </citation>
    <scope>NUCLEOTIDE SEQUENCE</scope>
    <source>
        <strain evidence="2">Red875</strain>
    </source>
</reference>
<sequence length="107" mass="12925">MPGHSSRDWTALHNRSDMSWRSRSMMHVKLMKTKRGTCSVEARRIWLNLELVKKPIYCLEYIIVHELVHLLELLHTDRFTALMDQPMWWQYREELNRAPLAQGGWEY</sequence>
<feature type="domain" description="YgjP-like metallopeptidase" evidence="1">
    <location>
        <begin position="22"/>
        <end position="97"/>
    </location>
</feature>
<proteinExistence type="predicted"/>
<evidence type="ECO:0000259" key="1">
    <source>
        <dbReference type="Pfam" id="PF01863"/>
    </source>
</evidence>
<dbReference type="InterPro" id="IPR002725">
    <property type="entry name" value="YgjP-like_metallopeptidase"/>
</dbReference>
<comment type="caution">
    <text evidence="2">The sequence shown here is derived from an EMBL/GenBank/DDBJ whole genome shotgun (WGS) entry which is preliminary data.</text>
</comment>